<evidence type="ECO:0000259" key="3">
    <source>
        <dbReference type="PROSITE" id="PS50966"/>
    </source>
</evidence>
<keyword evidence="1" id="KW-0863">Zinc-finger</keyword>
<dbReference type="PROSITE" id="PS50966">
    <property type="entry name" value="ZF_SWIM"/>
    <property type="match status" value="1"/>
</dbReference>
<dbReference type="EMBL" id="JABSTR010000008">
    <property type="protein sequence ID" value="KAH9377226.1"/>
    <property type="molecule type" value="Genomic_DNA"/>
</dbReference>
<accession>A0A9J6GPN0</accession>
<dbReference type="VEuPathDB" id="VectorBase:HLOH_057336"/>
<feature type="region of interest" description="Disordered" evidence="2">
    <location>
        <begin position="231"/>
        <end position="250"/>
    </location>
</feature>
<dbReference type="Proteomes" id="UP000821853">
    <property type="component" value="Unassembled WGS sequence"/>
</dbReference>
<evidence type="ECO:0000256" key="1">
    <source>
        <dbReference type="PROSITE-ProRule" id="PRU00325"/>
    </source>
</evidence>
<comment type="caution">
    <text evidence="4">The sequence shown here is derived from an EMBL/GenBank/DDBJ whole genome shotgun (WGS) entry which is preliminary data.</text>
</comment>
<keyword evidence="1" id="KW-0862">Zinc</keyword>
<organism evidence="4 5">
    <name type="scientific">Haemaphysalis longicornis</name>
    <name type="common">Bush tick</name>
    <dbReference type="NCBI Taxonomy" id="44386"/>
    <lineage>
        <taxon>Eukaryota</taxon>
        <taxon>Metazoa</taxon>
        <taxon>Ecdysozoa</taxon>
        <taxon>Arthropoda</taxon>
        <taxon>Chelicerata</taxon>
        <taxon>Arachnida</taxon>
        <taxon>Acari</taxon>
        <taxon>Parasitiformes</taxon>
        <taxon>Ixodida</taxon>
        <taxon>Ixodoidea</taxon>
        <taxon>Ixodidae</taxon>
        <taxon>Haemaphysalinae</taxon>
        <taxon>Haemaphysalis</taxon>
    </lineage>
</organism>
<name>A0A9J6GPN0_HAELO</name>
<dbReference type="AlphaFoldDB" id="A0A9J6GPN0"/>
<reference evidence="4 5" key="1">
    <citation type="journal article" date="2020" name="Cell">
        <title>Large-Scale Comparative Analyses of Tick Genomes Elucidate Their Genetic Diversity and Vector Capacities.</title>
        <authorList>
            <consortium name="Tick Genome and Microbiome Consortium (TIGMIC)"/>
            <person name="Jia N."/>
            <person name="Wang J."/>
            <person name="Shi W."/>
            <person name="Du L."/>
            <person name="Sun Y."/>
            <person name="Zhan W."/>
            <person name="Jiang J.F."/>
            <person name="Wang Q."/>
            <person name="Zhang B."/>
            <person name="Ji P."/>
            <person name="Bell-Sakyi L."/>
            <person name="Cui X.M."/>
            <person name="Yuan T.T."/>
            <person name="Jiang B.G."/>
            <person name="Yang W.F."/>
            <person name="Lam T.T."/>
            <person name="Chang Q.C."/>
            <person name="Ding S.J."/>
            <person name="Wang X.J."/>
            <person name="Zhu J.G."/>
            <person name="Ruan X.D."/>
            <person name="Zhao L."/>
            <person name="Wei J.T."/>
            <person name="Ye R.Z."/>
            <person name="Que T.C."/>
            <person name="Du C.H."/>
            <person name="Zhou Y.H."/>
            <person name="Cheng J.X."/>
            <person name="Dai P.F."/>
            <person name="Guo W.B."/>
            <person name="Han X.H."/>
            <person name="Huang E.J."/>
            <person name="Li L.F."/>
            <person name="Wei W."/>
            <person name="Gao Y.C."/>
            <person name="Liu J.Z."/>
            <person name="Shao H.Z."/>
            <person name="Wang X."/>
            <person name="Wang C.C."/>
            <person name="Yang T.C."/>
            <person name="Huo Q.B."/>
            <person name="Li W."/>
            <person name="Chen H.Y."/>
            <person name="Chen S.E."/>
            <person name="Zhou L.G."/>
            <person name="Ni X.B."/>
            <person name="Tian J.H."/>
            <person name="Sheng Y."/>
            <person name="Liu T."/>
            <person name="Pan Y.S."/>
            <person name="Xia L.Y."/>
            <person name="Li J."/>
            <person name="Zhao F."/>
            <person name="Cao W.C."/>
        </authorList>
    </citation>
    <scope>NUCLEOTIDE SEQUENCE [LARGE SCALE GENOMIC DNA]</scope>
    <source>
        <strain evidence="4">HaeL-2018</strain>
    </source>
</reference>
<sequence>MDQEQLEAAVENLPTRPHQDYINRVEKFLGCQEEWVIMYRAGLMTRGHNTNNYSESSMRILKDIVLCRTKAYNAVALTEYIAVEWEEYFEKRLLRHANDREESHRLCYEHLMEKLGSVSARDIAQLEENTYSVPSSSDKETLYTVQADLGTCSCWAGSQGAFCKHQALVQDTFGGLFPNGPKLTLEDRLQLGYLALGNRCPPPEFFQPLLPVLPNKAHDDEAVSEPLGALQGPQGHIGSQEAPTCSGTREELAGSSTKASVYSQLPIPRYVPAARAKCLTCALNPIGLVSLASPYLLHTFKLKSSLEIISASVSMEGARYHREQHYQVHFLLYTATVRIYALNIFLHYPS</sequence>
<dbReference type="GO" id="GO:0008270">
    <property type="term" value="F:zinc ion binding"/>
    <property type="evidence" value="ECO:0007669"/>
    <property type="project" value="UniProtKB-KW"/>
</dbReference>
<feature type="domain" description="SWIM-type" evidence="3">
    <location>
        <begin position="143"/>
        <end position="174"/>
    </location>
</feature>
<proteinExistence type="predicted"/>
<gene>
    <name evidence="4" type="ORF">HPB48_020348</name>
</gene>
<protein>
    <recommendedName>
        <fullName evidence="3">SWIM-type domain-containing protein</fullName>
    </recommendedName>
</protein>
<dbReference type="PANTHER" id="PTHR35385:SF2">
    <property type="entry name" value="PROTEIN B, PUTATIVE-RELATED"/>
    <property type="match status" value="1"/>
</dbReference>
<keyword evidence="5" id="KW-1185">Reference proteome</keyword>
<evidence type="ECO:0000313" key="4">
    <source>
        <dbReference type="EMBL" id="KAH9377226.1"/>
    </source>
</evidence>
<dbReference type="PANTHER" id="PTHR35385">
    <property type="entry name" value="PROTEIN B, PUTATIVE-RELATED-RELATED"/>
    <property type="match status" value="1"/>
</dbReference>
<dbReference type="InterPro" id="IPR007527">
    <property type="entry name" value="Znf_SWIM"/>
</dbReference>
<evidence type="ECO:0000313" key="5">
    <source>
        <dbReference type="Proteomes" id="UP000821853"/>
    </source>
</evidence>
<dbReference type="OrthoDB" id="6582261at2759"/>
<evidence type="ECO:0000256" key="2">
    <source>
        <dbReference type="SAM" id="MobiDB-lite"/>
    </source>
</evidence>
<keyword evidence="1" id="KW-0479">Metal-binding</keyword>